<accession>A0A0J9V0E7</accession>
<dbReference type="Proteomes" id="UP000053562">
    <property type="component" value="Unassembled WGS sequence"/>
</dbReference>
<feature type="signal peptide" evidence="2">
    <location>
        <begin position="1"/>
        <end position="25"/>
    </location>
</feature>
<evidence type="ECO:0000313" key="4">
    <source>
        <dbReference type="Proteomes" id="UP000053562"/>
    </source>
</evidence>
<evidence type="ECO:0000313" key="3">
    <source>
        <dbReference type="EMBL" id="KMZ79308.1"/>
    </source>
</evidence>
<dbReference type="EMBL" id="KQ234346">
    <property type="protein sequence ID" value="KMZ79308.1"/>
    <property type="molecule type" value="Genomic_DNA"/>
</dbReference>
<protein>
    <submittedName>
        <fullName evidence="3">Uncharacterized protein</fullName>
    </submittedName>
</protein>
<gene>
    <name evidence="3" type="ORF">PVIIG_01781</name>
</gene>
<evidence type="ECO:0000256" key="2">
    <source>
        <dbReference type="SAM" id="SignalP"/>
    </source>
</evidence>
<name>A0A0J9V0E7_PLAVI</name>
<proteinExistence type="predicted"/>
<sequence>MKYKAAVCISTVLLLLQCQTAKTRSTKISANNQFNAAIGSLKKEFEYLNIKNETGADTTWFKLPKGFEFLQGKIEQEGNAHMSTEEGLTVKNEKIENNAEASLGSINVNIPQWGNDLNKFRQKKRLSRMLAAKAKGQQKGAGPLRGKPGGVFMPPMMPAAPMGSMLGLNGKFSPGMKPAMPWSPLGASPWNKGKLSTLPLSPGAKPKQTPRSPWAPLPQKKTKGDDKSDNGSVKSGDDGEEEDGTTGIGGNGGLFGEYDQLLGGIGAGNPLLQGFLSAAGGAGMAGAAGAAGLANAALGMNRNMDPRQGLPWGGRTDFFKGRLQYSSKGIKRTGWGKFCYFFKNLLCCLFIFATRTPLLAGGLGGVLDNPMVGSVIDLVQSGMLGTPY</sequence>
<dbReference type="AlphaFoldDB" id="A0A0J9V0E7"/>
<evidence type="ECO:0000256" key="1">
    <source>
        <dbReference type="SAM" id="MobiDB-lite"/>
    </source>
</evidence>
<keyword evidence="2" id="KW-0732">Signal</keyword>
<dbReference type="OrthoDB" id="386388at2759"/>
<feature type="chain" id="PRO_5005324446" evidence="2">
    <location>
        <begin position="26"/>
        <end position="388"/>
    </location>
</feature>
<reference evidence="3 4" key="1">
    <citation type="submission" date="2011-08" db="EMBL/GenBank/DDBJ databases">
        <title>The Genome Sequence of Plasmodium vivax India VII.</title>
        <authorList>
            <consortium name="The Broad Institute Genome Sequencing Platform"/>
            <consortium name="The Broad Institute Genome Sequencing Center for Infectious Disease"/>
            <person name="Neafsey D."/>
            <person name="Carlton J."/>
            <person name="Barnwell J."/>
            <person name="Collins W."/>
            <person name="Escalante A."/>
            <person name="Mullikin J."/>
            <person name="Saul A."/>
            <person name="Guigo R."/>
            <person name="Camara F."/>
            <person name="Young S.K."/>
            <person name="Zeng Q."/>
            <person name="Gargeya S."/>
            <person name="Fitzgerald M."/>
            <person name="Haas B."/>
            <person name="Abouelleil A."/>
            <person name="Alvarado L."/>
            <person name="Arachchi H.M."/>
            <person name="Berlin A."/>
            <person name="Brown A."/>
            <person name="Chapman S.B."/>
            <person name="Chen Z."/>
            <person name="Dunbar C."/>
            <person name="Freedman E."/>
            <person name="Gearin G."/>
            <person name="Gellesch M."/>
            <person name="Goldberg J."/>
            <person name="Griggs A."/>
            <person name="Gujja S."/>
            <person name="Heiman D."/>
            <person name="Howarth C."/>
            <person name="Larson L."/>
            <person name="Lui A."/>
            <person name="MacDonald P.J.P."/>
            <person name="Montmayeur A."/>
            <person name="Murphy C."/>
            <person name="Neiman D."/>
            <person name="Pearson M."/>
            <person name="Priest M."/>
            <person name="Roberts A."/>
            <person name="Saif S."/>
            <person name="Shea T."/>
            <person name="Shenoy N."/>
            <person name="Sisk P."/>
            <person name="Stolte C."/>
            <person name="Sykes S."/>
            <person name="Wortman J."/>
            <person name="Nusbaum C."/>
            <person name="Birren B."/>
        </authorList>
    </citation>
    <scope>NUCLEOTIDE SEQUENCE [LARGE SCALE GENOMIC DNA]</scope>
    <source>
        <strain evidence="3 4">India VII</strain>
    </source>
</reference>
<feature type="region of interest" description="Disordered" evidence="1">
    <location>
        <begin position="183"/>
        <end position="250"/>
    </location>
</feature>
<organism evidence="3 4">
    <name type="scientific">Plasmodium vivax India VII</name>
    <dbReference type="NCBI Taxonomy" id="1077284"/>
    <lineage>
        <taxon>Eukaryota</taxon>
        <taxon>Sar</taxon>
        <taxon>Alveolata</taxon>
        <taxon>Apicomplexa</taxon>
        <taxon>Aconoidasida</taxon>
        <taxon>Haemosporida</taxon>
        <taxon>Plasmodiidae</taxon>
        <taxon>Plasmodium</taxon>
        <taxon>Plasmodium (Plasmodium)</taxon>
    </lineage>
</organism>